<gene>
    <name evidence="1" type="ORF">SCF082_LOCUS51031</name>
</gene>
<dbReference type="EMBL" id="CAXAMM010043384">
    <property type="protein sequence ID" value="CAK9109834.1"/>
    <property type="molecule type" value="Genomic_DNA"/>
</dbReference>
<comment type="caution">
    <text evidence="1">The sequence shown here is derived from an EMBL/GenBank/DDBJ whole genome shotgun (WGS) entry which is preliminary data.</text>
</comment>
<organism evidence="1 2">
    <name type="scientific">Durusdinium trenchii</name>
    <dbReference type="NCBI Taxonomy" id="1381693"/>
    <lineage>
        <taxon>Eukaryota</taxon>
        <taxon>Sar</taxon>
        <taxon>Alveolata</taxon>
        <taxon>Dinophyceae</taxon>
        <taxon>Suessiales</taxon>
        <taxon>Symbiodiniaceae</taxon>
        <taxon>Durusdinium</taxon>
    </lineage>
</organism>
<accession>A0ABP0SC55</accession>
<reference evidence="1 2" key="1">
    <citation type="submission" date="2024-02" db="EMBL/GenBank/DDBJ databases">
        <authorList>
            <person name="Chen Y."/>
            <person name="Shah S."/>
            <person name="Dougan E. K."/>
            <person name="Thang M."/>
            <person name="Chan C."/>
        </authorList>
    </citation>
    <scope>NUCLEOTIDE SEQUENCE [LARGE SCALE GENOMIC DNA]</scope>
</reference>
<proteinExistence type="predicted"/>
<keyword evidence="2" id="KW-1185">Reference proteome</keyword>
<dbReference type="Proteomes" id="UP001642464">
    <property type="component" value="Unassembled WGS sequence"/>
</dbReference>
<protein>
    <submittedName>
        <fullName evidence="1">Ankyrin-1</fullName>
    </submittedName>
</protein>
<evidence type="ECO:0000313" key="1">
    <source>
        <dbReference type="EMBL" id="CAK9109834.1"/>
    </source>
</evidence>
<sequence length="173" mass="19752">LPQLKHFSEDKDLRQRCEAVAGTGLVFTWYRSATCFLKMRECFWATGASVPGGEAYKEVMKYLEERPGGVQRRESDENEKSWMQKPSAVNLWIEDTPVFGASADGGKWQHPPRPCGRDMKPEWVEKYGAGSSELSDDQAPVDQRTRLPLGQGCRWERQALDSLEFPVFVFFMP</sequence>
<evidence type="ECO:0000313" key="2">
    <source>
        <dbReference type="Proteomes" id="UP001642464"/>
    </source>
</evidence>
<name>A0ABP0SC55_9DINO</name>
<feature type="non-terminal residue" evidence="1">
    <location>
        <position position="1"/>
    </location>
</feature>